<dbReference type="Proteomes" id="UP000092445">
    <property type="component" value="Unassembled WGS sequence"/>
</dbReference>
<evidence type="ECO:0000313" key="3">
    <source>
        <dbReference type="Proteomes" id="UP000092445"/>
    </source>
</evidence>
<reference evidence="3" key="1">
    <citation type="submission" date="2014-03" db="EMBL/GenBank/DDBJ databases">
        <authorList>
            <person name="Aksoy S."/>
            <person name="Warren W."/>
            <person name="Wilson R.K."/>
        </authorList>
    </citation>
    <scope>NUCLEOTIDE SEQUENCE [LARGE SCALE GENOMIC DNA]</scope>
    <source>
        <strain evidence="3">IAEA</strain>
    </source>
</reference>
<evidence type="ECO:0000256" key="1">
    <source>
        <dbReference type="SAM" id="Phobius"/>
    </source>
</evidence>
<protein>
    <submittedName>
        <fullName evidence="2">Uncharacterized protein</fullName>
    </submittedName>
</protein>
<sequence>MIRERTIKFAMYCSYRMNLNFHGLQSVSLLLPSLSLIAVSCLLGLQKHNEFNSGFSNGIFICFRQISKWYSKRIRVPSL</sequence>
<keyword evidence="3" id="KW-1185">Reference proteome</keyword>
<dbReference type="VEuPathDB" id="VectorBase:GPAI029047"/>
<dbReference type="AlphaFoldDB" id="A0A1A9ZYN7"/>
<dbReference type="EnsemblMetazoa" id="GPAI029047-RA">
    <property type="protein sequence ID" value="GPAI029047-PA"/>
    <property type="gene ID" value="GPAI029047"/>
</dbReference>
<feature type="transmembrane region" description="Helical" evidence="1">
    <location>
        <begin position="21"/>
        <end position="45"/>
    </location>
</feature>
<name>A0A1A9ZYN7_GLOPL</name>
<organism evidence="2 3">
    <name type="scientific">Glossina pallidipes</name>
    <name type="common">Tsetse fly</name>
    <dbReference type="NCBI Taxonomy" id="7398"/>
    <lineage>
        <taxon>Eukaryota</taxon>
        <taxon>Metazoa</taxon>
        <taxon>Ecdysozoa</taxon>
        <taxon>Arthropoda</taxon>
        <taxon>Hexapoda</taxon>
        <taxon>Insecta</taxon>
        <taxon>Pterygota</taxon>
        <taxon>Neoptera</taxon>
        <taxon>Endopterygota</taxon>
        <taxon>Diptera</taxon>
        <taxon>Brachycera</taxon>
        <taxon>Muscomorpha</taxon>
        <taxon>Hippoboscoidea</taxon>
        <taxon>Glossinidae</taxon>
        <taxon>Glossina</taxon>
    </lineage>
</organism>
<keyword evidence="1" id="KW-1133">Transmembrane helix</keyword>
<keyword evidence="1" id="KW-0472">Membrane</keyword>
<proteinExistence type="predicted"/>
<reference evidence="2" key="2">
    <citation type="submission" date="2020-05" db="UniProtKB">
        <authorList>
            <consortium name="EnsemblMetazoa"/>
        </authorList>
    </citation>
    <scope>IDENTIFICATION</scope>
    <source>
        <strain evidence="2">IAEA</strain>
    </source>
</reference>
<evidence type="ECO:0000313" key="2">
    <source>
        <dbReference type="EnsemblMetazoa" id="GPAI029047-PA"/>
    </source>
</evidence>
<accession>A0A1A9ZYN7</accession>
<keyword evidence="1" id="KW-0812">Transmembrane</keyword>